<evidence type="ECO:0000256" key="3">
    <source>
        <dbReference type="ARBA" id="ARBA00022927"/>
    </source>
</evidence>
<evidence type="ECO:0000256" key="5">
    <source>
        <dbReference type="SAM" id="MobiDB-lite"/>
    </source>
</evidence>
<dbReference type="PRINTS" id="PR00080">
    <property type="entry name" value="SDRFAMILY"/>
</dbReference>
<dbReference type="InterPro" id="IPR002347">
    <property type="entry name" value="SDR_fam"/>
</dbReference>
<dbReference type="Pfam" id="PF03810">
    <property type="entry name" value="IBN_N"/>
    <property type="match status" value="1"/>
</dbReference>
<protein>
    <recommendedName>
        <fullName evidence="6">Importin N-terminal domain-containing protein</fullName>
    </recommendedName>
</protein>
<dbReference type="InterPro" id="IPR001494">
    <property type="entry name" value="Importin-beta_N"/>
</dbReference>
<dbReference type="SUPFAM" id="SSF48371">
    <property type="entry name" value="ARM repeat"/>
    <property type="match status" value="1"/>
</dbReference>
<keyword evidence="2" id="KW-0813">Transport</keyword>
<dbReference type="InterPro" id="IPR056840">
    <property type="entry name" value="HEAT_IPO9_central"/>
</dbReference>
<evidence type="ECO:0000313" key="7">
    <source>
        <dbReference type="EMBL" id="KAG9325346.1"/>
    </source>
</evidence>
<evidence type="ECO:0000259" key="6">
    <source>
        <dbReference type="PROSITE" id="PS50166"/>
    </source>
</evidence>
<dbReference type="GO" id="GO:0006606">
    <property type="term" value="P:protein import into nucleus"/>
    <property type="evidence" value="ECO:0007669"/>
    <property type="project" value="TreeGrafter"/>
</dbReference>
<accession>A0A9P8AA91</accession>
<evidence type="ECO:0000256" key="4">
    <source>
        <dbReference type="ARBA" id="ARBA00023242"/>
    </source>
</evidence>
<comment type="caution">
    <text evidence="7">The sequence shown here is derived from an EMBL/GenBank/DDBJ whole genome shotgun (WGS) entry which is preliminary data.</text>
</comment>
<dbReference type="PANTHER" id="PTHR10997:SF9">
    <property type="entry name" value="IMPORTIN-9"/>
    <property type="match status" value="1"/>
</dbReference>
<feature type="non-terminal residue" evidence="7">
    <location>
        <position position="1"/>
    </location>
</feature>
<dbReference type="PROSITE" id="PS50166">
    <property type="entry name" value="IMPORTIN_B_NT"/>
    <property type="match status" value="1"/>
</dbReference>
<dbReference type="InterPro" id="IPR016024">
    <property type="entry name" value="ARM-type_fold"/>
</dbReference>
<dbReference type="Pfam" id="PF25018">
    <property type="entry name" value="HEAT_IPO9_c"/>
    <property type="match status" value="1"/>
</dbReference>
<organism evidence="7 8">
    <name type="scientific">Mortierella alpina</name>
    <name type="common">Oleaginous fungus</name>
    <name type="synonym">Mortierella renispora</name>
    <dbReference type="NCBI Taxonomy" id="64518"/>
    <lineage>
        <taxon>Eukaryota</taxon>
        <taxon>Fungi</taxon>
        <taxon>Fungi incertae sedis</taxon>
        <taxon>Mucoromycota</taxon>
        <taxon>Mortierellomycotina</taxon>
        <taxon>Mortierellomycetes</taxon>
        <taxon>Mortierellales</taxon>
        <taxon>Mortierellaceae</taxon>
        <taxon>Mortierella</taxon>
    </lineage>
</organism>
<feature type="region of interest" description="Disordered" evidence="5">
    <location>
        <begin position="928"/>
        <end position="956"/>
    </location>
</feature>
<evidence type="ECO:0000256" key="2">
    <source>
        <dbReference type="ARBA" id="ARBA00022448"/>
    </source>
</evidence>
<dbReference type="GO" id="GO:0005829">
    <property type="term" value="C:cytosol"/>
    <property type="evidence" value="ECO:0007669"/>
    <property type="project" value="TreeGrafter"/>
</dbReference>
<reference evidence="7" key="1">
    <citation type="submission" date="2021-07" db="EMBL/GenBank/DDBJ databases">
        <title>Draft genome of Mortierella alpina, strain LL118, isolated from an aspen leaf litter sample.</title>
        <authorList>
            <person name="Yang S."/>
            <person name="Vinatzer B.A."/>
        </authorList>
    </citation>
    <scope>NUCLEOTIDE SEQUENCE</scope>
    <source>
        <strain evidence="7">LL118</strain>
    </source>
</reference>
<dbReference type="Proteomes" id="UP000717515">
    <property type="component" value="Unassembled WGS sequence"/>
</dbReference>
<dbReference type="Gene3D" id="1.25.10.10">
    <property type="entry name" value="Leucine-rich Repeat Variant"/>
    <property type="match status" value="1"/>
</dbReference>
<keyword evidence="3" id="KW-0653">Protein transport</keyword>
<dbReference type="InterPro" id="IPR036291">
    <property type="entry name" value="NAD(P)-bd_dom_sf"/>
</dbReference>
<dbReference type="SMART" id="SM00913">
    <property type="entry name" value="IBN_N"/>
    <property type="match status" value="1"/>
</dbReference>
<proteinExistence type="predicted"/>
<dbReference type="SUPFAM" id="SSF51735">
    <property type="entry name" value="NAD(P)-binding Rossmann-fold domains"/>
    <property type="match status" value="1"/>
</dbReference>
<sequence length="1311" mass="144934">LISPLRPVAESLTTMDQAVFQTLTDTLSADTNTRLAAELRLKELQVNPEFPISLVRLALARECNITQRHSAAVLLKSYVDTQWSEKSSKFTGPEPPAETKAVVRELVLAGLSDPTNRIRAAFAYVVSKIAHHDWPEQWTNLLEVLVHHLKNGSTDEVHGSMRVLAEFVNKDITHVQLPLVAPVLFPELLRILISEQVYSHATRSRCASIFRNAVEMLYTIKEEHPEAIKTYLVPIIGQWNEAFVVILNKRTADIAEVEVAERGLKTEILKCINLSLQGFPKLMAPYLLQILSAVWQDVLHQRPRYLSEHVNTNDGVGESFQDSDGETIGFESLLFAQFDFIQMACRRRKLTQAAFVGEDGKSGILPELVWNTLNYMQMTDDQADTWISDPNQFIADEEDESYSFNVRIASEDLLETLAENFEAETLNALNLSVTQEASSSLGEKSKGNINWWKAQESSLLAVGLLASQISDSIKRGGHGSVDVGGLFDHVVLGNLAEHEFPFLQGRSFVFASQFASILPSNLASQYVSAAVEAIIKSPSAVVKVSALKALNNFNQYLDKQYIIPYQRSILQGVAPMMEMTTEESLTLILRTLITTTKVDEQAAAEFESTLGPLVLESWTKYPADHLISMDIMDLFDTLAANQYMHPALNSRALPVLVNMMSTENPDKARVSSAIDMLKSLVQGATSPLPVGYVAQFFPSLMSVLLTTDDRDVLQSGQECLTIIIQKDVQQIAEWRDASSGKTGLELIIQFIAKLLDPSQTESAALFVGDLISKLIKKGGDLVSSILPDLLNAVTLRLAEAKLPTFIHPLVMVFAQLCINQHEVVINFLSGLNINGRNGLDIVLSAWLANHADFMGLYSQKVSAVALTKIYLSNDPRVNAVQVNGDLIVSKSSRIVTRSRAKNTPDQYTITTVPVKIVRLLATDLTTKIEEDEDQAAESDYDDEDGEDDWEDEEDDRNKDQFSFLSDMLDSHGLDMDGEEEEEDDPDVLADPIYQLNMKDYLIDFFRQCVQQNSPAFAQSVTDMHVEDKVAIITGASSGFGKALAKRLVNKGAKVLLADIDVNGGESLATELNGSKSKKVAHFVCCDVTSIQDLSSLFPEALKHFHRFDIMINNSGIMEKTHLFTDDHKYWHKVLAIDLIAVIEGTRLAVDAFRVEKRAGRLDQGGAIVNTASIAGLYPFPQAPVYTAAKFGVVGFTRCFKRELHEKSTAYLGESGRDHDDGTHSVYEAVHGMGVRVNAVGPTWADTGLIKDIREMATGMMPLVSVDLVVDAFMLLIEDDSLSGDVATIRPEKGIHIVGRKSGQRPTISAKI</sequence>
<dbReference type="PRINTS" id="PR00081">
    <property type="entry name" value="GDHRDH"/>
</dbReference>
<dbReference type="InterPro" id="IPR011989">
    <property type="entry name" value="ARM-like"/>
</dbReference>
<feature type="domain" description="Importin N-terminal" evidence="6">
    <location>
        <begin position="37"/>
        <end position="113"/>
    </location>
</feature>
<evidence type="ECO:0000313" key="8">
    <source>
        <dbReference type="Proteomes" id="UP000717515"/>
    </source>
</evidence>
<feature type="compositionally biased region" description="Acidic residues" evidence="5">
    <location>
        <begin position="929"/>
        <end position="954"/>
    </location>
</feature>
<comment type="subcellular location">
    <subcellularLocation>
        <location evidence="1">Nucleus</location>
    </subcellularLocation>
</comment>
<gene>
    <name evidence="7" type="ORF">KVV02_004121</name>
</gene>
<keyword evidence="4" id="KW-0539">Nucleus</keyword>
<dbReference type="EMBL" id="JAIFTL010000042">
    <property type="protein sequence ID" value="KAG9325346.1"/>
    <property type="molecule type" value="Genomic_DNA"/>
</dbReference>
<dbReference type="Pfam" id="PF00106">
    <property type="entry name" value="adh_short"/>
    <property type="match status" value="1"/>
</dbReference>
<dbReference type="PANTHER" id="PTHR10997">
    <property type="entry name" value="IMPORTIN-7, 8, 11"/>
    <property type="match status" value="1"/>
</dbReference>
<dbReference type="Gene3D" id="3.40.50.720">
    <property type="entry name" value="NAD(P)-binding Rossmann-like Domain"/>
    <property type="match status" value="1"/>
</dbReference>
<dbReference type="GO" id="GO:0005635">
    <property type="term" value="C:nuclear envelope"/>
    <property type="evidence" value="ECO:0007669"/>
    <property type="project" value="TreeGrafter"/>
</dbReference>
<name>A0A9P8AA91_MORAP</name>
<evidence type="ECO:0000256" key="1">
    <source>
        <dbReference type="ARBA" id="ARBA00004123"/>
    </source>
</evidence>
<dbReference type="GO" id="GO:0031267">
    <property type="term" value="F:small GTPase binding"/>
    <property type="evidence" value="ECO:0007669"/>
    <property type="project" value="InterPro"/>
</dbReference>